<gene>
    <name evidence="1" type="ORF">Pcinc_008952</name>
</gene>
<sequence>MKSDVSKRHSAQHNCRADPHTRCAGVRCASCTMTLIKCLPFHSPFLLSSNLNISKVNYDASKDMTKDDTTPLIRDQSRPGRGFVWSAGSLLASTSLTPGLVGGEFFFLE</sequence>
<organism evidence="1 2">
    <name type="scientific">Petrolisthes cinctipes</name>
    <name type="common">Flat porcelain crab</name>
    <dbReference type="NCBI Taxonomy" id="88211"/>
    <lineage>
        <taxon>Eukaryota</taxon>
        <taxon>Metazoa</taxon>
        <taxon>Ecdysozoa</taxon>
        <taxon>Arthropoda</taxon>
        <taxon>Crustacea</taxon>
        <taxon>Multicrustacea</taxon>
        <taxon>Malacostraca</taxon>
        <taxon>Eumalacostraca</taxon>
        <taxon>Eucarida</taxon>
        <taxon>Decapoda</taxon>
        <taxon>Pleocyemata</taxon>
        <taxon>Anomura</taxon>
        <taxon>Galatheoidea</taxon>
        <taxon>Porcellanidae</taxon>
        <taxon>Petrolisthes</taxon>
    </lineage>
</organism>
<dbReference type="Proteomes" id="UP001286313">
    <property type="component" value="Unassembled WGS sequence"/>
</dbReference>
<accession>A0AAE1KWR8</accession>
<name>A0AAE1KWR8_PETCI</name>
<reference evidence="1" key="1">
    <citation type="submission" date="2023-10" db="EMBL/GenBank/DDBJ databases">
        <title>Genome assemblies of two species of porcelain crab, Petrolisthes cinctipes and Petrolisthes manimaculis (Anomura: Porcellanidae).</title>
        <authorList>
            <person name="Angst P."/>
        </authorList>
    </citation>
    <scope>NUCLEOTIDE SEQUENCE</scope>
    <source>
        <strain evidence="1">PB745_01</strain>
        <tissue evidence="1">Gill</tissue>
    </source>
</reference>
<dbReference type="EMBL" id="JAWQEG010000659">
    <property type="protein sequence ID" value="KAK3886913.1"/>
    <property type="molecule type" value="Genomic_DNA"/>
</dbReference>
<evidence type="ECO:0000313" key="1">
    <source>
        <dbReference type="EMBL" id="KAK3886913.1"/>
    </source>
</evidence>
<protein>
    <submittedName>
        <fullName evidence="1">Uncharacterized protein</fullName>
    </submittedName>
</protein>
<evidence type="ECO:0000313" key="2">
    <source>
        <dbReference type="Proteomes" id="UP001286313"/>
    </source>
</evidence>
<proteinExistence type="predicted"/>
<dbReference type="AlphaFoldDB" id="A0AAE1KWR8"/>
<keyword evidence="2" id="KW-1185">Reference proteome</keyword>
<comment type="caution">
    <text evidence="1">The sequence shown here is derived from an EMBL/GenBank/DDBJ whole genome shotgun (WGS) entry which is preliminary data.</text>
</comment>